<dbReference type="SUPFAM" id="SSF103481">
    <property type="entry name" value="Multidrug resistance efflux transporter EmrE"/>
    <property type="match status" value="2"/>
</dbReference>
<feature type="transmembrane region" description="Helical" evidence="1">
    <location>
        <begin position="252"/>
        <end position="270"/>
    </location>
</feature>
<dbReference type="RefSeq" id="WP_175278628.1">
    <property type="nucleotide sequence ID" value="NZ_CP054836.1"/>
</dbReference>
<keyword evidence="1" id="KW-1133">Transmembrane helix</keyword>
<evidence type="ECO:0000313" key="3">
    <source>
        <dbReference type="EMBL" id="QKV20738.1"/>
    </source>
</evidence>
<feature type="transmembrane region" description="Helical" evidence="1">
    <location>
        <begin position="131"/>
        <end position="149"/>
    </location>
</feature>
<keyword evidence="1" id="KW-0472">Membrane</keyword>
<evidence type="ECO:0000313" key="4">
    <source>
        <dbReference type="Proteomes" id="UP000509367"/>
    </source>
</evidence>
<dbReference type="EMBL" id="CP054836">
    <property type="protein sequence ID" value="QKV20738.1"/>
    <property type="molecule type" value="Genomic_DNA"/>
</dbReference>
<dbReference type="InterPro" id="IPR000620">
    <property type="entry name" value="EamA_dom"/>
</dbReference>
<feature type="domain" description="EamA" evidence="2">
    <location>
        <begin position="18"/>
        <end position="149"/>
    </location>
</feature>
<protein>
    <submittedName>
        <fullName evidence="3">EamA family transporter</fullName>
    </submittedName>
</protein>
<dbReference type="AlphaFoldDB" id="A0A6N1VIW7"/>
<feature type="transmembrane region" description="Helical" evidence="1">
    <location>
        <begin position="192"/>
        <end position="210"/>
    </location>
</feature>
<dbReference type="InterPro" id="IPR037185">
    <property type="entry name" value="EmrE-like"/>
</dbReference>
<name>A0A6N1VIW7_9HYPH</name>
<sequence length="308" mass="32540">MPDSSSRPLPERKRFLATLAGFSAVLMWALLALFTAASGDVPPFQLSAMCFAIGAAIGFAVTGARRKGHGARPEIPWQAYLVGIGGLFGYHFLYFTALRHAPAVEASLICYLWPMLIVTGSALMPGERLGWHHLVGVACGFLGTALIVTGGEGFSLKAEYAYGYAIAIAAAFTWSSYSLLSRRFAAVPTEIVAWFCLATAILSAIAHLALESTVWPRNATEWAAVAALGTLPVGAAFYVWDYGVKHGDIQVLGASSYAAPLFSTIILIAVGQGTATWTIALACLLITGGAAIAAKDLLLQREKRNAAV</sequence>
<dbReference type="PANTHER" id="PTHR22911">
    <property type="entry name" value="ACYL-MALONYL CONDENSING ENZYME-RELATED"/>
    <property type="match status" value="1"/>
</dbReference>
<evidence type="ECO:0000259" key="2">
    <source>
        <dbReference type="Pfam" id="PF00892"/>
    </source>
</evidence>
<dbReference type="Proteomes" id="UP000509367">
    <property type="component" value="Chromosome"/>
</dbReference>
<keyword evidence="1" id="KW-0812">Transmembrane</keyword>
<feature type="transmembrane region" description="Helical" evidence="1">
    <location>
        <begin position="222"/>
        <end position="240"/>
    </location>
</feature>
<organism evidence="3 4">
    <name type="scientific">Oricola thermophila</name>
    <dbReference type="NCBI Taxonomy" id="2742145"/>
    <lineage>
        <taxon>Bacteria</taxon>
        <taxon>Pseudomonadati</taxon>
        <taxon>Pseudomonadota</taxon>
        <taxon>Alphaproteobacteria</taxon>
        <taxon>Hyphomicrobiales</taxon>
        <taxon>Ahrensiaceae</taxon>
        <taxon>Oricola</taxon>
    </lineage>
</organism>
<feature type="transmembrane region" description="Helical" evidence="1">
    <location>
        <begin position="15"/>
        <end position="38"/>
    </location>
</feature>
<feature type="transmembrane region" description="Helical" evidence="1">
    <location>
        <begin position="44"/>
        <end position="63"/>
    </location>
</feature>
<proteinExistence type="predicted"/>
<feature type="transmembrane region" description="Helical" evidence="1">
    <location>
        <begin position="276"/>
        <end position="294"/>
    </location>
</feature>
<accession>A0A6N1VIW7</accession>
<dbReference type="PANTHER" id="PTHR22911:SF76">
    <property type="entry name" value="EAMA DOMAIN-CONTAINING PROTEIN"/>
    <property type="match status" value="1"/>
</dbReference>
<keyword evidence="4" id="KW-1185">Reference proteome</keyword>
<gene>
    <name evidence="3" type="ORF">HTY61_17635</name>
</gene>
<reference evidence="3 4" key="1">
    <citation type="submission" date="2020-06" db="EMBL/GenBank/DDBJ databases">
        <title>Oricola thermophila sp. nov. isolated from a tidal sediments.</title>
        <authorList>
            <person name="Kwon K.K."/>
            <person name="Yang S.-H."/>
            <person name="Park M.-J."/>
        </authorList>
    </citation>
    <scope>NUCLEOTIDE SEQUENCE [LARGE SCALE GENOMIC DNA]</scope>
    <source>
        <strain evidence="3 4">MEBiC13590</strain>
    </source>
</reference>
<feature type="transmembrane region" description="Helical" evidence="1">
    <location>
        <begin position="75"/>
        <end position="94"/>
    </location>
</feature>
<evidence type="ECO:0000256" key="1">
    <source>
        <dbReference type="SAM" id="Phobius"/>
    </source>
</evidence>
<dbReference type="Pfam" id="PF00892">
    <property type="entry name" value="EamA"/>
    <property type="match status" value="2"/>
</dbReference>
<dbReference type="KEGG" id="orm:HTY61_17635"/>
<feature type="domain" description="EamA" evidence="2">
    <location>
        <begin position="162"/>
        <end position="292"/>
    </location>
</feature>
<feature type="transmembrane region" description="Helical" evidence="1">
    <location>
        <begin position="106"/>
        <end position="124"/>
    </location>
</feature>
<dbReference type="GO" id="GO:0016020">
    <property type="term" value="C:membrane"/>
    <property type="evidence" value="ECO:0007669"/>
    <property type="project" value="InterPro"/>
</dbReference>
<feature type="transmembrane region" description="Helical" evidence="1">
    <location>
        <begin position="161"/>
        <end position="180"/>
    </location>
</feature>